<dbReference type="InParanoid" id="A0A401GC03"/>
<dbReference type="EMBL" id="BFAD01000002">
    <property type="protein sequence ID" value="GBE79690.1"/>
    <property type="molecule type" value="Genomic_DNA"/>
</dbReference>
<dbReference type="OrthoDB" id="10267115at2759"/>
<dbReference type="InterPro" id="IPR002347">
    <property type="entry name" value="SDR_fam"/>
</dbReference>
<protein>
    <submittedName>
        <fullName evidence="2">3-ketodihydrosphingosine reductase TSC10</fullName>
    </submittedName>
</protein>
<evidence type="ECO:0000313" key="2">
    <source>
        <dbReference type="EMBL" id="GBE79690.1"/>
    </source>
</evidence>
<dbReference type="GO" id="GO:0047560">
    <property type="term" value="F:3-dehydrosphinganine reductase activity"/>
    <property type="evidence" value="ECO:0007669"/>
    <property type="project" value="TreeGrafter"/>
</dbReference>
<keyword evidence="1" id="KW-1133">Transmembrane helix</keyword>
<dbReference type="SUPFAM" id="SSF51735">
    <property type="entry name" value="NAD(P)-binding Rossmann-fold domains"/>
    <property type="match status" value="1"/>
</dbReference>
<dbReference type="Proteomes" id="UP000287166">
    <property type="component" value="Unassembled WGS sequence"/>
</dbReference>
<feature type="transmembrane region" description="Helical" evidence="1">
    <location>
        <begin position="6"/>
        <end position="24"/>
    </location>
</feature>
<dbReference type="STRING" id="139825.A0A401GC03"/>
<dbReference type="GeneID" id="38776607"/>
<dbReference type="GO" id="GO:0005789">
    <property type="term" value="C:endoplasmic reticulum membrane"/>
    <property type="evidence" value="ECO:0007669"/>
    <property type="project" value="TreeGrafter"/>
</dbReference>
<accession>A0A401GC03</accession>
<dbReference type="PRINTS" id="PR00081">
    <property type="entry name" value="GDHRDH"/>
</dbReference>
<dbReference type="Gene3D" id="3.40.50.720">
    <property type="entry name" value="NAD(P)-binding Rossmann-like Domain"/>
    <property type="match status" value="1"/>
</dbReference>
<name>A0A401GC03_9APHY</name>
<keyword evidence="1" id="KW-0472">Membrane</keyword>
<gene>
    <name evidence="2" type="ORF">SCP_0208900</name>
</gene>
<dbReference type="GO" id="GO:0006666">
    <property type="term" value="P:3-keto-sphinganine metabolic process"/>
    <property type="evidence" value="ECO:0007669"/>
    <property type="project" value="TreeGrafter"/>
</dbReference>
<dbReference type="Pfam" id="PF00106">
    <property type="entry name" value="adh_short"/>
    <property type="match status" value="1"/>
</dbReference>
<comment type="caution">
    <text evidence="2">The sequence shown here is derived from an EMBL/GenBank/DDBJ whole genome shotgun (WGS) entry which is preliminary data.</text>
</comment>
<keyword evidence="3" id="KW-1185">Reference proteome</keyword>
<sequence length="347" mass="37863">MSLLLSGLLISSLIFGAALSIMFFKRKWDPRGLHCFVTGGSAGLGLSLAVALTKKGADVSIVARNEDRLRAALDQLEAVRQTPNQILKSYSFSVDDASNAAAALEAACEPHGGRCPDAMFLCAGKSRPGFFVEQDEESLRRGMDESYWAQAWSALAAAKRLVRHHAKGKIVFVSSFLGYMSLVGYSTYSPGKFAIRGLAESLQSELMLYDVDVHICFPGTIRTPGFEEENKIKPKVTLKLEESDPGADPDVVAEGLLRGVQKGYFHITYDILGNIFRASTCGSSPRNNALDLLWGFIGFIALPIWRYTVDSAVREHRKEHEAYLADLGFFTSETPEGAKPVALKTAS</sequence>
<dbReference type="AlphaFoldDB" id="A0A401GC03"/>
<dbReference type="PANTHER" id="PTHR43550:SF3">
    <property type="entry name" value="3-KETODIHYDROSPHINGOSINE REDUCTASE"/>
    <property type="match status" value="1"/>
</dbReference>
<dbReference type="FunCoup" id="A0A401GC03">
    <property type="interactions" value="113"/>
</dbReference>
<dbReference type="InterPro" id="IPR036291">
    <property type="entry name" value="NAD(P)-bd_dom_sf"/>
</dbReference>
<dbReference type="RefSeq" id="XP_027610603.1">
    <property type="nucleotide sequence ID" value="XM_027754802.1"/>
</dbReference>
<organism evidence="2 3">
    <name type="scientific">Sparassis crispa</name>
    <dbReference type="NCBI Taxonomy" id="139825"/>
    <lineage>
        <taxon>Eukaryota</taxon>
        <taxon>Fungi</taxon>
        <taxon>Dikarya</taxon>
        <taxon>Basidiomycota</taxon>
        <taxon>Agaricomycotina</taxon>
        <taxon>Agaricomycetes</taxon>
        <taxon>Polyporales</taxon>
        <taxon>Sparassidaceae</taxon>
        <taxon>Sparassis</taxon>
    </lineage>
</organism>
<proteinExistence type="predicted"/>
<dbReference type="FunFam" id="3.40.50.720:FF:000468">
    <property type="entry name" value="Short-chain dehydrogenase, putative"/>
    <property type="match status" value="1"/>
</dbReference>
<reference evidence="2 3" key="1">
    <citation type="journal article" date="2018" name="Sci. Rep.">
        <title>Genome sequence of the cauliflower mushroom Sparassis crispa (Hanabiratake) and its association with beneficial usage.</title>
        <authorList>
            <person name="Kiyama R."/>
            <person name="Furutani Y."/>
            <person name="Kawaguchi K."/>
            <person name="Nakanishi T."/>
        </authorList>
    </citation>
    <scope>NUCLEOTIDE SEQUENCE [LARGE SCALE GENOMIC DNA]</scope>
</reference>
<evidence type="ECO:0000256" key="1">
    <source>
        <dbReference type="SAM" id="Phobius"/>
    </source>
</evidence>
<dbReference type="GO" id="GO:0030148">
    <property type="term" value="P:sphingolipid biosynthetic process"/>
    <property type="evidence" value="ECO:0007669"/>
    <property type="project" value="TreeGrafter"/>
</dbReference>
<evidence type="ECO:0000313" key="3">
    <source>
        <dbReference type="Proteomes" id="UP000287166"/>
    </source>
</evidence>
<dbReference type="PANTHER" id="PTHR43550">
    <property type="entry name" value="3-KETODIHYDROSPHINGOSINE REDUCTASE"/>
    <property type="match status" value="1"/>
</dbReference>
<keyword evidence="1" id="KW-0812">Transmembrane</keyword>